<dbReference type="OrthoDB" id="9156098at2"/>
<dbReference type="PANTHER" id="PTHR38031:SF1">
    <property type="entry name" value="SULFUR CARRIER PROTEIN CYSO"/>
    <property type="match status" value="1"/>
</dbReference>
<reference evidence="1 2" key="1">
    <citation type="submission" date="2018-01" db="EMBL/GenBank/DDBJ databases">
        <title>G. obscuriglobus.</title>
        <authorList>
            <person name="Franke J."/>
            <person name="Blomberg W."/>
            <person name="Selmecki A."/>
        </authorList>
    </citation>
    <scope>NUCLEOTIDE SEQUENCE [LARGE SCALE GENOMIC DNA]</scope>
    <source>
        <strain evidence="1 2">DSM 5831</strain>
    </source>
</reference>
<dbReference type="Gene3D" id="3.10.20.30">
    <property type="match status" value="1"/>
</dbReference>
<keyword evidence="2" id="KW-1185">Reference proteome</keyword>
<sequence length="90" mass="9629">MAIKVQIPTPMREQTGGKAEVDVTGATVKAALADLVRQYPGVEPKLFADGKLRPYINVFLNDEDIRYLDEMDTAVTDGVIVALIPAVAGG</sequence>
<name>A0A2Z3GPS7_9BACT</name>
<evidence type="ECO:0000313" key="2">
    <source>
        <dbReference type="Proteomes" id="UP000245802"/>
    </source>
</evidence>
<dbReference type="InterPro" id="IPR003749">
    <property type="entry name" value="ThiS/MoaD-like"/>
</dbReference>
<dbReference type="InterPro" id="IPR012675">
    <property type="entry name" value="Beta-grasp_dom_sf"/>
</dbReference>
<dbReference type="RefSeq" id="WP_010044949.1">
    <property type="nucleotide sequence ID" value="NZ_CP025958.1"/>
</dbReference>
<dbReference type="InterPro" id="IPR054834">
    <property type="entry name" value="SAMP1_3"/>
</dbReference>
<dbReference type="Pfam" id="PF02597">
    <property type="entry name" value="ThiS"/>
    <property type="match status" value="1"/>
</dbReference>
<gene>
    <name evidence="1" type="ORF">C1280_04235</name>
</gene>
<dbReference type="AlphaFoldDB" id="A0A2Z3GPS7"/>
<dbReference type="SUPFAM" id="SSF54285">
    <property type="entry name" value="MoaD/ThiS"/>
    <property type="match status" value="1"/>
</dbReference>
<dbReference type="EMBL" id="CP025958">
    <property type="protein sequence ID" value="AWM36299.1"/>
    <property type="molecule type" value="Genomic_DNA"/>
</dbReference>
<dbReference type="InterPro" id="IPR016155">
    <property type="entry name" value="Mopterin_synth/thiamin_S_b"/>
</dbReference>
<proteinExistence type="predicted"/>
<dbReference type="KEGG" id="gog:C1280_04235"/>
<organism evidence="1 2">
    <name type="scientific">Gemmata obscuriglobus</name>
    <dbReference type="NCBI Taxonomy" id="114"/>
    <lineage>
        <taxon>Bacteria</taxon>
        <taxon>Pseudomonadati</taxon>
        <taxon>Planctomycetota</taxon>
        <taxon>Planctomycetia</taxon>
        <taxon>Gemmatales</taxon>
        <taxon>Gemmataceae</taxon>
        <taxon>Gemmata</taxon>
    </lineage>
</organism>
<dbReference type="InterPro" id="IPR052045">
    <property type="entry name" value="Sulfur_Carrier/Prot_Modifier"/>
</dbReference>
<accession>A0A2Z3GPS7</accession>
<dbReference type="NCBIfam" id="NF041918">
    <property type="entry name" value="SAMP1"/>
    <property type="match status" value="1"/>
</dbReference>
<evidence type="ECO:0000313" key="1">
    <source>
        <dbReference type="EMBL" id="AWM36299.1"/>
    </source>
</evidence>
<protein>
    <submittedName>
        <fullName evidence="1">Molybdopterin synthase sulfur carrier subunit</fullName>
    </submittedName>
</protein>
<dbReference type="Proteomes" id="UP000245802">
    <property type="component" value="Chromosome"/>
</dbReference>
<dbReference type="PANTHER" id="PTHR38031">
    <property type="entry name" value="SULFUR CARRIER PROTEIN SLR0821-RELATED"/>
    <property type="match status" value="1"/>
</dbReference>